<gene>
    <name evidence="2" type="ORF">AK812_SmicGene32221</name>
</gene>
<keyword evidence="3" id="KW-1185">Reference proteome</keyword>
<dbReference type="Proteomes" id="UP000186817">
    <property type="component" value="Unassembled WGS sequence"/>
</dbReference>
<evidence type="ECO:0000313" key="3">
    <source>
        <dbReference type="Proteomes" id="UP000186817"/>
    </source>
</evidence>
<comment type="caution">
    <text evidence="2">The sequence shown here is derived from an EMBL/GenBank/DDBJ whole genome shotgun (WGS) entry which is preliminary data.</text>
</comment>
<evidence type="ECO:0000256" key="1">
    <source>
        <dbReference type="SAM" id="MobiDB-lite"/>
    </source>
</evidence>
<feature type="region of interest" description="Disordered" evidence="1">
    <location>
        <begin position="429"/>
        <end position="450"/>
    </location>
</feature>
<sequence length="450" mass="48278">MSTWSSLKESTTVAVSLDSSSSEQAEAAASKPDPPASGVVIPEAEAAASKPDPPASGVVIPAESTEPISKKRKLGFWEDHEGFGPCEGSNELPCCFGSAGGPANAASNGRCDLCDADVLRALHDGPQMRITHLIANLENKPLFHALARIRLVLGDEAREEYTNRRKSRLCLLSLLACSHSRSSSRVIVSPPCRFASNPIMSGGLYGGFDADAEAAPELKKEERRVKLFAYDSVASQLFEPYQESVLDDLSLKDVWDGAAKGNKKALYHSHLCADLGSDPWHVGAGVSQTAGILKLAIKNWQSQDMQRLVKEELRDKVNAEVVKLVPILDKLDLGKGSQQNRDTGSYRSAKKARIFAPVTQAPTEEELVEATQALHRWLSAKQSPFRSLLFILSGRGTYYAAHAAEVVARAAVSQKPLSSEDMVKAVRARVSKPAESSAPAAGSDGTGLFS</sequence>
<dbReference type="AlphaFoldDB" id="A0A1Q9CUP2"/>
<organism evidence="2 3">
    <name type="scientific">Symbiodinium microadriaticum</name>
    <name type="common">Dinoflagellate</name>
    <name type="synonym">Zooxanthella microadriatica</name>
    <dbReference type="NCBI Taxonomy" id="2951"/>
    <lineage>
        <taxon>Eukaryota</taxon>
        <taxon>Sar</taxon>
        <taxon>Alveolata</taxon>
        <taxon>Dinophyceae</taxon>
        <taxon>Suessiales</taxon>
        <taxon>Symbiodiniaceae</taxon>
        <taxon>Symbiodinium</taxon>
    </lineage>
</organism>
<dbReference type="OrthoDB" id="10477455at2759"/>
<proteinExistence type="predicted"/>
<dbReference type="EMBL" id="LSRX01000906">
    <property type="protein sequence ID" value="OLP86651.1"/>
    <property type="molecule type" value="Genomic_DNA"/>
</dbReference>
<reference evidence="2 3" key="1">
    <citation type="submission" date="2016-02" db="EMBL/GenBank/DDBJ databases">
        <title>Genome analysis of coral dinoflagellate symbionts highlights evolutionary adaptations to a symbiotic lifestyle.</title>
        <authorList>
            <person name="Aranda M."/>
            <person name="Li Y."/>
            <person name="Liew Y.J."/>
            <person name="Baumgarten S."/>
            <person name="Simakov O."/>
            <person name="Wilson M."/>
            <person name="Piel J."/>
            <person name="Ashoor H."/>
            <person name="Bougouffa S."/>
            <person name="Bajic V.B."/>
            <person name="Ryu T."/>
            <person name="Ravasi T."/>
            <person name="Bayer T."/>
            <person name="Micklem G."/>
            <person name="Kim H."/>
            <person name="Bhak J."/>
            <person name="Lajeunesse T.C."/>
            <person name="Voolstra C.R."/>
        </authorList>
    </citation>
    <scope>NUCLEOTIDE SEQUENCE [LARGE SCALE GENOMIC DNA]</scope>
    <source>
        <strain evidence="2 3">CCMP2467</strain>
    </source>
</reference>
<feature type="region of interest" description="Disordered" evidence="1">
    <location>
        <begin position="1"/>
        <end position="60"/>
    </location>
</feature>
<protein>
    <submittedName>
        <fullName evidence="2">Uncharacterized protein</fullName>
    </submittedName>
</protein>
<feature type="compositionally biased region" description="Low complexity" evidence="1">
    <location>
        <begin position="10"/>
        <end position="30"/>
    </location>
</feature>
<accession>A0A1Q9CUP2</accession>
<name>A0A1Q9CUP2_SYMMI</name>
<evidence type="ECO:0000313" key="2">
    <source>
        <dbReference type="EMBL" id="OLP86651.1"/>
    </source>
</evidence>